<dbReference type="Gene3D" id="3.40.50.12230">
    <property type="match status" value="1"/>
</dbReference>
<comment type="catalytic activity">
    <reaction evidence="5">
        <text>L-methionyl-tRNA(fMet) + (6R)-10-formyltetrahydrofolate = N-formyl-L-methionyl-tRNA(fMet) + (6S)-5,6,7,8-tetrahydrofolate + H(+)</text>
        <dbReference type="Rhea" id="RHEA:24380"/>
        <dbReference type="Rhea" id="RHEA-COMP:9952"/>
        <dbReference type="Rhea" id="RHEA-COMP:9953"/>
        <dbReference type="ChEBI" id="CHEBI:15378"/>
        <dbReference type="ChEBI" id="CHEBI:57453"/>
        <dbReference type="ChEBI" id="CHEBI:78530"/>
        <dbReference type="ChEBI" id="CHEBI:78844"/>
        <dbReference type="ChEBI" id="CHEBI:195366"/>
        <dbReference type="EC" id="2.1.2.9"/>
    </reaction>
</comment>
<evidence type="ECO:0000256" key="3">
    <source>
        <dbReference type="ARBA" id="ARBA00022679"/>
    </source>
</evidence>
<evidence type="ECO:0000256" key="1">
    <source>
        <dbReference type="ARBA" id="ARBA00010699"/>
    </source>
</evidence>
<organism evidence="8 9">
    <name type="scientific">Amnibacterium endophyticum</name>
    <dbReference type="NCBI Taxonomy" id="2109337"/>
    <lineage>
        <taxon>Bacteria</taxon>
        <taxon>Bacillati</taxon>
        <taxon>Actinomycetota</taxon>
        <taxon>Actinomycetes</taxon>
        <taxon>Micrococcales</taxon>
        <taxon>Microbacteriaceae</taxon>
        <taxon>Amnibacterium</taxon>
    </lineage>
</organism>
<keyword evidence="3 5" id="KW-0808">Transferase</keyword>
<sequence length="302" mass="31331">MRLIFAGTPDAAVPALEAFAASQHEIVRVVTRPPAPLGRKRVVMPSPVHAAADRLGLPVLPAARLDADATARLTADAADLAVVVAYGGLVREPLLSAPVHGWINLHFSLLPRWRGAAPVQHALIAGDRTTGVDVFRLEAGLDTGPVVAREAVPIVPDETAAALLPRLAGIGARVLAAAVDRIADGSAAFAPQAGAATAAPKLSLDDGRLDWTLPAQRVHDRYRGCTPEPGAWTTAGERRLKVLEAALAPEAALDPGELGGEREVLVGCGEGALPLLRVQPEGRGAMPAADWRRGLGAAVRLS</sequence>
<evidence type="ECO:0000256" key="4">
    <source>
        <dbReference type="ARBA" id="ARBA00022917"/>
    </source>
</evidence>
<accession>A0ABW4LCR9</accession>
<feature type="domain" description="Formyl transferase C-terminal" evidence="7">
    <location>
        <begin position="201"/>
        <end position="294"/>
    </location>
</feature>
<dbReference type="EC" id="2.1.2.9" evidence="2 5"/>
<dbReference type="CDD" id="cd08704">
    <property type="entry name" value="Met_tRNA_FMT_C"/>
    <property type="match status" value="1"/>
</dbReference>
<comment type="caution">
    <text evidence="8">The sequence shown here is derived from an EMBL/GenBank/DDBJ whole genome shotgun (WGS) entry which is preliminary data.</text>
</comment>
<gene>
    <name evidence="5 8" type="primary">fmt</name>
    <name evidence="8" type="ORF">ACFSBI_05350</name>
</gene>
<dbReference type="PANTHER" id="PTHR11138">
    <property type="entry name" value="METHIONYL-TRNA FORMYLTRANSFERASE"/>
    <property type="match status" value="1"/>
</dbReference>
<dbReference type="Pfam" id="PF02911">
    <property type="entry name" value="Formyl_trans_C"/>
    <property type="match status" value="1"/>
</dbReference>
<dbReference type="SUPFAM" id="SSF50486">
    <property type="entry name" value="FMT C-terminal domain-like"/>
    <property type="match status" value="1"/>
</dbReference>
<dbReference type="Pfam" id="PF00551">
    <property type="entry name" value="Formyl_trans_N"/>
    <property type="match status" value="1"/>
</dbReference>
<feature type="binding site" evidence="5">
    <location>
        <begin position="108"/>
        <end position="111"/>
    </location>
    <ligand>
        <name>(6S)-5,6,7,8-tetrahydrofolate</name>
        <dbReference type="ChEBI" id="CHEBI:57453"/>
    </ligand>
</feature>
<dbReference type="InterPro" id="IPR005793">
    <property type="entry name" value="Formyl_trans_C"/>
</dbReference>
<evidence type="ECO:0000259" key="6">
    <source>
        <dbReference type="Pfam" id="PF00551"/>
    </source>
</evidence>
<dbReference type="HAMAP" id="MF_00182">
    <property type="entry name" value="Formyl_trans"/>
    <property type="match status" value="1"/>
</dbReference>
<keyword evidence="4 5" id="KW-0648">Protein biosynthesis</keyword>
<evidence type="ECO:0000256" key="5">
    <source>
        <dbReference type="HAMAP-Rule" id="MF_00182"/>
    </source>
</evidence>
<dbReference type="InterPro" id="IPR002376">
    <property type="entry name" value="Formyl_transf_N"/>
</dbReference>
<evidence type="ECO:0000313" key="9">
    <source>
        <dbReference type="Proteomes" id="UP001597347"/>
    </source>
</evidence>
<dbReference type="Proteomes" id="UP001597347">
    <property type="component" value="Unassembled WGS sequence"/>
</dbReference>
<comment type="similarity">
    <text evidence="1 5">Belongs to the Fmt family.</text>
</comment>
<dbReference type="InterPro" id="IPR011034">
    <property type="entry name" value="Formyl_transferase-like_C_sf"/>
</dbReference>
<dbReference type="InterPro" id="IPR041711">
    <property type="entry name" value="Met-tRNA-FMT_N"/>
</dbReference>
<reference evidence="9" key="1">
    <citation type="journal article" date="2019" name="Int. J. Syst. Evol. Microbiol.">
        <title>The Global Catalogue of Microorganisms (GCM) 10K type strain sequencing project: providing services to taxonomists for standard genome sequencing and annotation.</title>
        <authorList>
            <consortium name="The Broad Institute Genomics Platform"/>
            <consortium name="The Broad Institute Genome Sequencing Center for Infectious Disease"/>
            <person name="Wu L."/>
            <person name="Ma J."/>
        </authorList>
    </citation>
    <scope>NUCLEOTIDE SEQUENCE [LARGE SCALE GENOMIC DNA]</scope>
    <source>
        <strain evidence="9">CGMCC 1.12471</strain>
    </source>
</reference>
<dbReference type="CDD" id="cd08646">
    <property type="entry name" value="FMT_core_Met-tRNA-FMT_N"/>
    <property type="match status" value="1"/>
</dbReference>
<dbReference type="InterPro" id="IPR036477">
    <property type="entry name" value="Formyl_transf_N_sf"/>
</dbReference>
<dbReference type="EMBL" id="JBHUEA010000006">
    <property type="protein sequence ID" value="MFD1720968.1"/>
    <property type="molecule type" value="Genomic_DNA"/>
</dbReference>
<dbReference type="NCBIfam" id="TIGR00460">
    <property type="entry name" value="fmt"/>
    <property type="match status" value="1"/>
</dbReference>
<protein>
    <recommendedName>
        <fullName evidence="2 5">Methionyl-tRNA formyltransferase</fullName>
        <ecNumber evidence="2 5">2.1.2.9</ecNumber>
    </recommendedName>
</protein>
<dbReference type="RefSeq" id="WP_377932790.1">
    <property type="nucleotide sequence ID" value="NZ_JBHUEA010000006.1"/>
</dbReference>
<dbReference type="InterPro" id="IPR044135">
    <property type="entry name" value="Met-tRNA-FMT_C"/>
</dbReference>
<dbReference type="SUPFAM" id="SSF53328">
    <property type="entry name" value="Formyltransferase"/>
    <property type="match status" value="1"/>
</dbReference>
<dbReference type="InterPro" id="IPR005794">
    <property type="entry name" value="Fmt"/>
</dbReference>
<evidence type="ECO:0000256" key="2">
    <source>
        <dbReference type="ARBA" id="ARBA00012261"/>
    </source>
</evidence>
<evidence type="ECO:0000313" key="8">
    <source>
        <dbReference type="EMBL" id="MFD1720968.1"/>
    </source>
</evidence>
<proteinExistence type="inferred from homology"/>
<dbReference type="GO" id="GO:0004479">
    <property type="term" value="F:methionyl-tRNA formyltransferase activity"/>
    <property type="evidence" value="ECO:0007669"/>
    <property type="project" value="UniProtKB-EC"/>
</dbReference>
<evidence type="ECO:0000259" key="7">
    <source>
        <dbReference type="Pfam" id="PF02911"/>
    </source>
</evidence>
<feature type="domain" description="Formyl transferase N-terminal" evidence="6">
    <location>
        <begin position="2"/>
        <end position="178"/>
    </location>
</feature>
<comment type="function">
    <text evidence="5">Attaches a formyl group to the free amino group of methionyl-tRNA(fMet). The formyl group appears to play a dual role in the initiator identity of N-formylmethionyl-tRNA by promoting its recognition by IF2 and preventing the misappropriation of this tRNA by the elongation apparatus.</text>
</comment>
<keyword evidence="9" id="KW-1185">Reference proteome</keyword>
<name>A0ABW4LCR9_9MICO</name>
<dbReference type="PANTHER" id="PTHR11138:SF5">
    <property type="entry name" value="METHIONYL-TRNA FORMYLTRANSFERASE, MITOCHONDRIAL"/>
    <property type="match status" value="1"/>
</dbReference>